<evidence type="ECO:0000313" key="3">
    <source>
        <dbReference type="Proteomes" id="UP001597120"/>
    </source>
</evidence>
<dbReference type="RefSeq" id="WP_379287999.1">
    <property type="nucleotide sequence ID" value="NZ_JBHTIU010000031.1"/>
</dbReference>
<feature type="domain" description="Methyltransferase" evidence="1">
    <location>
        <begin position="160"/>
        <end position="296"/>
    </location>
</feature>
<dbReference type="EMBL" id="JBHTIU010000031">
    <property type="protein sequence ID" value="MFD0869573.1"/>
    <property type="molecule type" value="Genomic_DNA"/>
</dbReference>
<dbReference type="GO" id="GO:0032259">
    <property type="term" value="P:methylation"/>
    <property type="evidence" value="ECO:0007669"/>
    <property type="project" value="UniProtKB-KW"/>
</dbReference>
<keyword evidence="2" id="KW-0808">Transferase</keyword>
<accession>A0ABW3D810</accession>
<reference evidence="3" key="1">
    <citation type="journal article" date="2019" name="Int. J. Syst. Evol. Microbiol.">
        <title>The Global Catalogue of Microorganisms (GCM) 10K type strain sequencing project: providing services to taxonomists for standard genome sequencing and annotation.</title>
        <authorList>
            <consortium name="The Broad Institute Genomics Platform"/>
            <consortium name="The Broad Institute Genome Sequencing Center for Infectious Disease"/>
            <person name="Wu L."/>
            <person name="Ma J."/>
        </authorList>
    </citation>
    <scope>NUCLEOTIDE SEQUENCE [LARGE SCALE GENOMIC DNA]</scope>
    <source>
        <strain evidence="3">CCUG 57263</strain>
    </source>
</reference>
<dbReference type="InterPro" id="IPR025714">
    <property type="entry name" value="Methyltranfer_dom"/>
</dbReference>
<dbReference type="SUPFAM" id="SSF53335">
    <property type="entry name" value="S-adenosyl-L-methionine-dependent methyltransferases"/>
    <property type="match status" value="1"/>
</dbReference>
<sequence length="397" mass="45411">MTDNLNDDNLYRLAVELIHNETLLQATLSNKRRKEPQHADKVKMKPVILKGERKYQFTYQVGPKVIHENRNADQAAGHLTQLLREQFKQGLWQTAEADYQILVNKKGKAAILKKPATKKTIELSHNRKKKYLLEEGTPVPYLVELGVMNAQGKVLAAKYDKFRQINRFLELVDDVVSELPRNRPITVIDFGCGKSYLTFAMYHYLTYIKKLNVRAIGLDLKEDVIAHCSALAAKLQYTNLNFYVGDISQYNDINEVDMVVTLHACDTATDAALDKAVRWGARVILSVPCCQHELFKQLDNPVLAPMLEHGIIKERLSALATDSVRARLLELVGYKSQIVEFIDMEHTPKNLLVRAVRQAVSEESLRKLAAEYKQFKQFLHIDPYLERALQDRLEGLL</sequence>
<keyword evidence="3" id="KW-1185">Reference proteome</keyword>
<dbReference type="PANTHER" id="PTHR13369:SF3">
    <property type="entry name" value="METHYLTRANSFERASE DOMAIN-CONTAINING PROTEIN"/>
    <property type="match status" value="1"/>
</dbReference>
<comment type="caution">
    <text evidence="2">The sequence shown here is derived from an EMBL/GenBank/DDBJ whole genome shotgun (WGS) entry which is preliminary data.</text>
</comment>
<protein>
    <submittedName>
        <fullName evidence="2">Class I SAM-dependent methyltransferase</fullName>
    </submittedName>
</protein>
<gene>
    <name evidence="2" type="ORF">ACFQ03_10460</name>
</gene>
<organism evidence="2 3">
    <name type="scientific">Paenibacillus residui</name>
    <dbReference type="NCBI Taxonomy" id="629724"/>
    <lineage>
        <taxon>Bacteria</taxon>
        <taxon>Bacillati</taxon>
        <taxon>Bacillota</taxon>
        <taxon>Bacilli</taxon>
        <taxon>Bacillales</taxon>
        <taxon>Paenibacillaceae</taxon>
        <taxon>Paenibacillus</taxon>
    </lineage>
</organism>
<name>A0ABW3D810_9BACL</name>
<dbReference type="Proteomes" id="UP001597120">
    <property type="component" value="Unassembled WGS sequence"/>
</dbReference>
<dbReference type="CDD" id="cd02440">
    <property type="entry name" value="AdoMet_MTases"/>
    <property type="match status" value="1"/>
</dbReference>
<dbReference type="Gene3D" id="3.40.50.150">
    <property type="entry name" value="Vaccinia Virus protein VP39"/>
    <property type="match status" value="1"/>
</dbReference>
<evidence type="ECO:0000313" key="2">
    <source>
        <dbReference type="EMBL" id="MFD0869573.1"/>
    </source>
</evidence>
<proteinExistence type="predicted"/>
<dbReference type="GO" id="GO:0008168">
    <property type="term" value="F:methyltransferase activity"/>
    <property type="evidence" value="ECO:0007669"/>
    <property type="project" value="UniProtKB-KW"/>
</dbReference>
<dbReference type="Pfam" id="PF13679">
    <property type="entry name" value="Methyltransf_32"/>
    <property type="match status" value="1"/>
</dbReference>
<dbReference type="InterPro" id="IPR029063">
    <property type="entry name" value="SAM-dependent_MTases_sf"/>
</dbReference>
<evidence type="ECO:0000259" key="1">
    <source>
        <dbReference type="Pfam" id="PF13679"/>
    </source>
</evidence>
<keyword evidence="2" id="KW-0489">Methyltransferase</keyword>
<dbReference type="PANTHER" id="PTHR13369">
    <property type="match status" value="1"/>
</dbReference>